<dbReference type="SUPFAM" id="SSF54001">
    <property type="entry name" value="Cysteine proteinases"/>
    <property type="match status" value="1"/>
</dbReference>
<evidence type="ECO:0000256" key="5">
    <source>
        <dbReference type="PROSITE-ProRule" id="PRU00239"/>
    </source>
</evidence>
<evidence type="ECO:0000259" key="6">
    <source>
        <dbReference type="PROSITE" id="PS50203"/>
    </source>
</evidence>
<dbReference type="PANTHER" id="PTHR10183:SF379">
    <property type="entry name" value="CALPAIN-5"/>
    <property type="match status" value="1"/>
</dbReference>
<dbReference type="InterPro" id="IPR001300">
    <property type="entry name" value="Peptidase_C2_calpain_cat"/>
</dbReference>
<dbReference type="InterPro" id="IPR013783">
    <property type="entry name" value="Ig-like_fold"/>
</dbReference>
<evidence type="ECO:0000313" key="7">
    <source>
        <dbReference type="EMBL" id="MBE9023808.1"/>
    </source>
</evidence>
<dbReference type="GO" id="GO:0004198">
    <property type="term" value="F:calcium-dependent cysteine-type endopeptidase activity"/>
    <property type="evidence" value="ECO:0007669"/>
    <property type="project" value="InterPro"/>
</dbReference>
<keyword evidence="3 5" id="KW-0378">Hydrolase</keyword>
<accession>A0A8J7CZP9</accession>
<keyword evidence="4 5" id="KW-0788">Thiol protease</keyword>
<dbReference type="PROSITE" id="PS00139">
    <property type="entry name" value="THIOL_PROTEASE_CYS"/>
    <property type="match status" value="1"/>
</dbReference>
<dbReference type="InterPro" id="IPR000169">
    <property type="entry name" value="Pept_cys_AS"/>
</dbReference>
<feature type="active site" evidence="5">
    <location>
        <position position="1286"/>
    </location>
</feature>
<evidence type="ECO:0000256" key="4">
    <source>
        <dbReference type="ARBA" id="ARBA00022807"/>
    </source>
</evidence>
<evidence type="ECO:0000313" key="8">
    <source>
        <dbReference type="Proteomes" id="UP000622533"/>
    </source>
</evidence>
<dbReference type="RefSeq" id="WP_193917698.1">
    <property type="nucleotide sequence ID" value="NZ_JADEXS020000001.1"/>
</dbReference>
<protein>
    <recommendedName>
        <fullName evidence="6">Calpain catalytic domain-containing protein</fullName>
    </recommendedName>
</protein>
<dbReference type="InterPro" id="IPR022684">
    <property type="entry name" value="Calpain_cysteine_protease"/>
</dbReference>
<name>A0A8J7CZP9_DESMC</name>
<dbReference type="PANTHER" id="PTHR10183">
    <property type="entry name" value="CALPAIN"/>
    <property type="match status" value="1"/>
</dbReference>
<keyword evidence="8" id="KW-1185">Reference proteome</keyword>
<feature type="domain" description="Calpain catalytic" evidence="6">
    <location>
        <begin position="1062"/>
        <end position="1312"/>
    </location>
</feature>
<evidence type="ECO:0000256" key="1">
    <source>
        <dbReference type="ARBA" id="ARBA00007623"/>
    </source>
</evidence>
<dbReference type="Pfam" id="PF07705">
    <property type="entry name" value="CARDB"/>
    <property type="match status" value="7"/>
</dbReference>
<feature type="active site" evidence="5">
    <location>
        <position position="1268"/>
    </location>
</feature>
<sequence>MFETSPQANSFDPINDLFNVNTGISGLGILDKSQSTISTNEHPQSLGLDFNEIQQGINSYTTISISELSNSNFVINPTSVASLKAVNNAGVDPLTGSALSQENNSIAAQAFAAALLPDLIVQNTVSAPTSAAAGSTIQVSYQIENQGYASADYSYTKFYLSKDLYIGSDDTFLGYDYVTSIPSGYYSPESTTLTIDQSVGAGSYYLVYEADGYDYVAESNENNNAVAGLITITKPDLTISSISATSGTAGNYLNFSYNIKNQGNASAGYSYTAFYLSKDTILDSSDTYLTYDYVNSLSAGTTSLESASVYLDSSLSSGTYYLFAEADGWDDVAESNENNNLVYKTITITKPDLVISSISATSGIAGNYLNFSYNIKNQGTGGAGYSYSAFYLSKDTTLDSSDTYLTYDYVNSLSAGTTSLESASVYLDASLSAGTYYLFVQADGWNYVAESNENNNLAYKAITVNKPDLVISSISATSGTAGSYLNFSYNIKNQGTGSAGYSYSAFYLSKDNKLDSSDTYLDYDYVSSLTAGTTSTESASVYLDSSLSAGTYYLFAEADGWDYVAENNENNNLAYKAITIGSPKQDLVITSISATSGTAGSYLNFSYNIKNQGTASAGYSYTAFYLSTDAKLDSSDIYLDYDHVSSLSAGVSSNRSASVYLDSSLKSGTYYLFAAADDWDDVAESNENNNIAYKAITIGGAAKPDLVISSISATSGTSGSNLNFTYKIKNQGTATANSNSTQFYLSKDTALDSSDTYLGSDSVSSLAAGVSSSESASVALASTLASGTYYLIAKADGGSTISESNENNNLAYQAITITAPAKPDLIISSITASSGVAGTNLSFTYKIKNQGTVSASGSSTGFYLSKNTTFDSSDIYLGLDTVSSLAAGVTNTESASVALSSTLISGTYYLFAKADGENKISESNENNNLAYQTITIKGSDGGADWYSDNLQDAGLIDLTRTLAGDGNLSRNDMISLFRNAKDGAVIDAKELTDLRTIVSNATRFTMQDHVRVLSNYVVNGNPANQWWTGGATTRTALGNLFAGSSDTQLEKLIGKWFLGSDRPNPLSQGDIARGDEGINAGDKTYRAVSGSLFQNGISADDINQGAAGTCYYLATLSSIALEKPSYIQNMFIDNGDNTYTVRFFNNGVANYVTVDKYLPTDSFGQLVYASSGQSYNDSTNELWVALAEKAYAQLAESGWSRPDNVSNGYGSIDGGWMDYVIEQVTGLSATFQEIANMNKTQLINLVNTNQILTAGFVYGAGYGVVNSHAYTITAYNATTGKFHLRNPWGNTDADVTWEQLLSLKAIIIWSNT</sequence>
<dbReference type="InterPro" id="IPR011635">
    <property type="entry name" value="CARDB"/>
</dbReference>
<evidence type="ECO:0000256" key="2">
    <source>
        <dbReference type="ARBA" id="ARBA00022670"/>
    </source>
</evidence>
<dbReference type="Gene3D" id="2.60.40.10">
    <property type="entry name" value="Immunoglobulins"/>
    <property type="match status" value="7"/>
</dbReference>
<dbReference type="EMBL" id="JADEXS010000195">
    <property type="protein sequence ID" value="MBE9023808.1"/>
    <property type="molecule type" value="Genomic_DNA"/>
</dbReference>
<evidence type="ECO:0000256" key="3">
    <source>
        <dbReference type="ARBA" id="ARBA00022801"/>
    </source>
</evidence>
<dbReference type="GO" id="GO:0006508">
    <property type="term" value="P:proteolysis"/>
    <property type="evidence" value="ECO:0007669"/>
    <property type="project" value="UniProtKB-KW"/>
</dbReference>
<comment type="caution">
    <text evidence="7">The sequence shown here is derived from an EMBL/GenBank/DDBJ whole genome shotgun (WGS) entry which is preliminary data.</text>
</comment>
<dbReference type="InterPro" id="IPR038765">
    <property type="entry name" value="Papain-like_cys_pep_sf"/>
</dbReference>
<organism evidence="7 8">
    <name type="scientific">Desmonostoc muscorum LEGE 12446</name>
    <dbReference type="NCBI Taxonomy" id="1828758"/>
    <lineage>
        <taxon>Bacteria</taxon>
        <taxon>Bacillati</taxon>
        <taxon>Cyanobacteriota</taxon>
        <taxon>Cyanophyceae</taxon>
        <taxon>Nostocales</taxon>
        <taxon>Nostocaceae</taxon>
        <taxon>Desmonostoc</taxon>
    </lineage>
</organism>
<dbReference type="Pfam" id="PF00648">
    <property type="entry name" value="Peptidase_C2"/>
    <property type="match status" value="1"/>
</dbReference>
<comment type="similarity">
    <text evidence="1">Belongs to the peptidase C2 family.</text>
</comment>
<feature type="active site" evidence="5">
    <location>
        <position position="1110"/>
    </location>
</feature>
<dbReference type="SMART" id="SM00230">
    <property type="entry name" value="CysPc"/>
    <property type="match status" value="1"/>
</dbReference>
<keyword evidence="2 5" id="KW-0645">Protease</keyword>
<dbReference type="PROSITE" id="PS50203">
    <property type="entry name" value="CALPAIN_CAT"/>
    <property type="match status" value="1"/>
</dbReference>
<gene>
    <name evidence="7" type="ORF">IQ276_15625</name>
</gene>
<reference evidence="7" key="1">
    <citation type="submission" date="2020-10" db="EMBL/GenBank/DDBJ databases">
        <authorList>
            <person name="Castelo-Branco R."/>
            <person name="Eusebio N."/>
            <person name="Adriana R."/>
            <person name="Vieira A."/>
            <person name="Brugerolle De Fraissinette N."/>
            <person name="Rezende De Castro R."/>
            <person name="Schneider M.P."/>
            <person name="Vasconcelos V."/>
            <person name="Leao P.N."/>
        </authorList>
    </citation>
    <scope>NUCLEOTIDE SEQUENCE</scope>
    <source>
        <strain evidence="7">LEGE 12446</strain>
    </source>
</reference>
<proteinExistence type="inferred from homology"/>
<dbReference type="Proteomes" id="UP000622533">
    <property type="component" value="Unassembled WGS sequence"/>
</dbReference>